<dbReference type="InterPro" id="IPR051704">
    <property type="entry name" value="FAD_aromatic-hydroxylase"/>
</dbReference>
<feature type="domain" description="FAD-binding" evidence="1">
    <location>
        <begin position="5"/>
        <end position="320"/>
    </location>
</feature>
<dbReference type="InterPro" id="IPR002938">
    <property type="entry name" value="FAD-bd"/>
</dbReference>
<dbReference type="EMBL" id="QNRK01000049">
    <property type="protein sequence ID" value="RBP02822.1"/>
    <property type="molecule type" value="Genomic_DNA"/>
</dbReference>
<sequence length="396" mass="43341">MAGAALISGAGIAGPTLAYWLLRVGWTPTLIERAPKPRGGGYVIDFWGLGYDIAERMGLAEEIQRAGYHAEELRIVGDSGERKAGFGAAVFSELTGGRYVTVKRSDLAALLLAKVADRCEVVFGEEVVELNENSGGVEVRFRHGKTRRFDIVVGADGLHSRVRALAFGAEKNFEGFLGYVVAAFEARGYRPRDEDVYVIHNEPGLMLARFAQKDDTTLFLFVAAPEPGEIGDGQEAEEQKSLLATRLSAMRWREAAHVRAALESAESVYFDRVSQIRMNRWSKGRIALVGDAAFCPSLLAGQGAALAMTASYVLAGELARQGGDHTESFRAYQMRLHSFVDRKQRSARGFARAFAPRTRFGILFRNAVVRATAIPGLSRLVIARDVADRIVLPDYP</sequence>
<dbReference type="GO" id="GO:0071949">
    <property type="term" value="F:FAD binding"/>
    <property type="evidence" value="ECO:0007669"/>
    <property type="project" value="InterPro"/>
</dbReference>
<gene>
    <name evidence="2" type="ORF">DFR50_14921</name>
</gene>
<name>A0A366EK73_9HYPH</name>
<dbReference type="RefSeq" id="WP_113893209.1">
    <property type="nucleotide sequence ID" value="NZ_QNRK01000049.1"/>
</dbReference>
<accession>A0A366EK73</accession>
<dbReference type="NCBIfam" id="NF005761">
    <property type="entry name" value="PRK07588.1"/>
    <property type="match status" value="1"/>
</dbReference>
<dbReference type="PANTHER" id="PTHR46865">
    <property type="entry name" value="OXIDOREDUCTASE-RELATED"/>
    <property type="match status" value="1"/>
</dbReference>
<dbReference type="Pfam" id="PF01494">
    <property type="entry name" value="FAD_binding_3"/>
    <property type="match status" value="1"/>
</dbReference>
<evidence type="ECO:0000313" key="3">
    <source>
        <dbReference type="Proteomes" id="UP000253529"/>
    </source>
</evidence>
<protein>
    <submittedName>
        <fullName evidence="2">2-polyprenyl-6-methoxyphenol hydroxylase-like FAD-dependent oxidoreductase</fullName>
    </submittedName>
</protein>
<evidence type="ECO:0000259" key="1">
    <source>
        <dbReference type="Pfam" id="PF01494"/>
    </source>
</evidence>
<proteinExistence type="predicted"/>
<dbReference type="Gene3D" id="3.30.9.10">
    <property type="entry name" value="D-Amino Acid Oxidase, subunit A, domain 2"/>
    <property type="match status" value="1"/>
</dbReference>
<dbReference type="Proteomes" id="UP000253529">
    <property type="component" value="Unassembled WGS sequence"/>
</dbReference>
<dbReference type="OrthoDB" id="4230779at2"/>
<dbReference type="AlphaFoldDB" id="A0A366EK73"/>
<comment type="caution">
    <text evidence="2">The sequence shown here is derived from an EMBL/GenBank/DDBJ whole genome shotgun (WGS) entry which is preliminary data.</text>
</comment>
<dbReference type="PRINTS" id="PR00420">
    <property type="entry name" value="RNGMNOXGNASE"/>
</dbReference>
<keyword evidence="3" id="KW-1185">Reference proteome</keyword>
<evidence type="ECO:0000313" key="2">
    <source>
        <dbReference type="EMBL" id="RBP02822.1"/>
    </source>
</evidence>
<organism evidence="2 3">
    <name type="scientific">Roseiarcus fermentans</name>
    <dbReference type="NCBI Taxonomy" id="1473586"/>
    <lineage>
        <taxon>Bacteria</taxon>
        <taxon>Pseudomonadati</taxon>
        <taxon>Pseudomonadota</taxon>
        <taxon>Alphaproteobacteria</taxon>
        <taxon>Hyphomicrobiales</taxon>
        <taxon>Roseiarcaceae</taxon>
        <taxon>Roseiarcus</taxon>
    </lineage>
</organism>
<dbReference type="PANTHER" id="PTHR46865:SF8">
    <property type="entry name" value="POSSIBLE OXIDOREDUCTASE"/>
    <property type="match status" value="1"/>
</dbReference>
<dbReference type="Gene3D" id="3.50.50.60">
    <property type="entry name" value="FAD/NAD(P)-binding domain"/>
    <property type="match status" value="1"/>
</dbReference>
<dbReference type="SUPFAM" id="SSF51905">
    <property type="entry name" value="FAD/NAD(P)-binding domain"/>
    <property type="match status" value="1"/>
</dbReference>
<reference evidence="2 3" key="1">
    <citation type="submission" date="2018-06" db="EMBL/GenBank/DDBJ databases">
        <title>Genomic Encyclopedia of Type Strains, Phase IV (KMG-IV): sequencing the most valuable type-strain genomes for metagenomic binning, comparative biology and taxonomic classification.</title>
        <authorList>
            <person name="Goeker M."/>
        </authorList>
    </citation>
    <scope>NUCLEOTIDE SEQUENCE [LARGE SCALE GENOMIC DNA]</scope>
    <source>
        <strain evidence="2 3">DSM 24875</strain>
    </source>
</reference>
<dbReference type="InterPro" id="IPR036188">
    <property type="entry name" value="FAD/NAD-bd_sf"/>
</dbReference>